<dbReference type="Proteomes" id="UP000261600">
    <property type="component" value="Unplaced"/>
</dbReference>
<evidence type="ECO:0000256" key="5">
    <source>
        <dbReference type="ARBA" id="ARBA00023157"/>
    </source>
</evidence>
<evidence type="ECO:0000256" key="3">
    <source>
        <dbReference type="ARBA" id="ARBA00022801"/>
    </source>
</evidence>
<dbReference type="PRINTS" id="PR00722">
    <property type="entry name" value="CHYMOTRYPSIN"/>
</dbReference>
<keyword evidence="9" id="KW-1185">Reference proteome</keyword>
<protein>
    <recommendedName>
        <fullName evidence="7">Peptidase S1 domain-containing protein</fullName>
    </recommendedName>
</protein>
<name>A0A3Q3IMY7_MONAL</name>
<keyword evidence="5" id="KW-1015">Disulfide bond</keyword>
<dbReference type="PANTHER" id="PTHR24252:SF7">
    <property type="entry name" value="HYALIN"/>
    <property type="match status" value="1"/>
</dbReference>
<dbReference type="InterPro" id="IPR043504">
    <property type="entry name" value="Peptidase_S1_PA_chymotrypsin"/>
</dbReference>
<dbReference type="STRING" id="43700.ENSMALP00000001771"/>
<dbReference type="PANTHER" id="PTHR24252">
    <property type="entry name" value="ACROSIN-RELATED"/>
    <property type="match status" value="1"/>
</dbReference>
<keyword evidence="1" id="KW-0645">Protease</keyword>
<evidence type="ECO:0000256" key="4">
    <source>
        <dbReference type="ARBA" id="ARBA00022825"/>
    </source>
</evidence>
<dbReference type="CDD" id="cd00190">
    <property type="entry name" value="Tryp_SPc"/>
    <property type="match status" value="1"/>
</dbReference>
<sequence>MYAYNLLLPFLITVLTAAGDMTFDCVPSVCGNAPLNTKIVGGQDASSGSWPWQASLQYNSGHICGGSLINNQWVMTAAHCVFSGSIQGNFRVYLGLQTQQGINANTVSRSVSQIIVHPNYNSPPNDNDIALFQLSSLVSFSNYIKPVCLAAPGSVFAAGKNCWITGWGNTQTVPLPSPQTLQEVSVPIVSNSDCNNNYGGGITSSMMCAGLTQGGKDSCQVNSKCLFNGTNNNKVTSD</sequence>
<dbReference type="Ensembl" id="ENSMALT00000001822.1">
    <property type="protein sequence ID" value="ENSMALP00000001771.1"/>
    <property type="gene ID" value="ENSMALG00000001291.1"/>
</dbReference>
<evidence type="ECO:0000313" key="8">
    <source>
        <dbReference type="Ensembl" id="ENSMALP00000001771.1"/>
    </source>
</evidence>
<dbReference type="AlphaFoldDB" id="A0A3Q3IMY7"/>
<dbReference type="InterPro" id="IPR009003">
    <property type="entry name" value="Peptidase_S1_PA"/>
</dbReference>
<keyword evidence="3" id="KW-0378">Hydrolase</keyword>
<accession>A0A3Q3IMY7</accession>
<organism evidence="8 9">
    <name type="scientific">Monopterus albus</name>
    <name type="common">Swamp eel</name>
    <dbReference type="NCBI Taxonomy" id="43700"/>
    <lineage>
        <taxon>Eukaryota</taxon>
        <taxon>Metazoa</taxon>
        <taxon>Chordata</taxon>
        <taxon>Craniata</taxon>
        <taxon>Vertebrata</taxon>
        <taxon>Euteleostomi</taxon>
        <taxon>Actinopterygii</taxon>
        <taxon>Neopterygii</taxon>
        <taxon>Teleostei</taxon>
        <taxon>Neoteleostei</taxon>
        <taxon>Acanthomorphata</taxon>
        <taxon>Anabantaria</taxon>
        <taxon>Synbranchiformes</taxon>
        <taxon>Synbranchidae</taxon>
        <taxon>Monopterus</taxon>
    </lineage>
</organism>
<feature type="domain" description="Peptidase S1" evidence="7">
    <location>
        <begin position="39"/>
        <end position="223"/>
    </location>
</feature>
<dbReference type="GO" id="GO:0006508">
    <property type="term" value="P:proteolysis"/>
    <property type="evidence" value="ECO:0007669"/>
    <property type="project" value="UniProtKB-KW"/>
</dbReference>
<dbReference type="SUPFAM" id="SSF50494">
    <property type="entry name" value="Trypsin-like serine proteases"/>
    <property type="match status" value="1"/>
</dbReference>
<dbReference type="InterPro" id="IPR001314">
    <property type="entry name" value="Peptidase_S1A"/>
</dbReference>
<evidence type="ECO:0000259" key="7">
    <source>
        <dbReference type="PROSITE" id="PS50240"/>
    </source>
</evidence>
<proteinExistence type="predicted"/>
<dbReference type="PROSITE" id="PS50240">
    <property type="entry name" value="TRYPSIN_DOM"/>
    <property type="match status" value="1"/>
</dbReference>
<dbReference type="PROSITE" id="PS00134">
    <property type="entry name" value="TRYPSIN_HIS"/>
    <property type="match status" value="1"/>
</dbReference>
<keyword evidence="4" id="KW-0720">Serine protease</keyword>
<reference evidence="8" key="2">
    <citation type="submission" date="2025-09" db="UniProtKB">
        <authorList>
            <consortium name="Ensembl"/>
        </authorList>
    </citation>
    <scope>IDENTIFICATION</scope>
</reference>
<dbReference type="GO" id="GO:0004252">
    <property type="term" value="F:serine-type endopeptidase activity"/>
    <property type="evidence" value="ECO:0007669"/>
    <property type="project" value="InterPro"/>
</dbReference>
<evidence type="ECO:0000313" key="9">
    <source>
        <dbReference type="Proteomes" id="UP000261600"/>
    </source>
</evidence>
<dbReference type="Pfam" id="PF00089">
    <property type="entry name" value="Trypsin"/>
    <property type="match status" value="1"/>
</dbReference>
<dbReference type="InterPro" id="IPR001254">
    <property type="entry name" value="Trypsin_dom"/>
</dbReference>
<feature type="chain" id="PRO_5018571569" description="Peptidase S1 domain-containing protein" evidence="6">
    <location>
        <begin position="19"/>
        <end position="238"/>
    </location>
</feature>
<reference evidence="8" key="1">
    <citation type="submission" date="2025-08" db="UniProtKB">
        <authorList>
            <consortium name="Ensembl"/>
        </authorList>
    </citation>
    <scope>IDENTIFICATION</scope>
</reference>
<evidence type="ECO:0000256" key="1">
    <source>
        <dbReference type="ARBA" id="ARBA00022670"/>
    </source>
</evidence>
<dbReference type="FunFam" id="2.40.10.10:FF:000024">
    <property type="entry name" value="Serine protease 53"/>
    <property type="match status" value="1"/>
</dbReference>
<evidence type="ECO:0000256" key="2">
    <source>
        <dbReference type="ARBA" id="ARBA00022729"/>
    </source>
</evidence>
<dbReference type="InterPro" id="IPR018114">
    <property type="entry name" value="TRYPSIN_HIS"/>
</dbReference>
<feature type="signal peptide" evidence="6">
    <location>
        <begin position="1"/>
        <end position="18"/>
    </location>
</feature>
<dbReference type="Gene3D" id="2.40.10.10">
    <property type="entry name" value="Trypsin-like serine proteases"/>
    <property type="match status" value="1"/>
</dbReference>
<dbReference type="SMART" id="SM00020">
    <property type="entry name" value="Tryp_SPc"/>
    <property type="match status" value="1"/>
</dbReference>
<evidence type="ECO:0000256" key="6">
    <source>
        <dbReference type="SAM" id="SignalP"/>
    </source>
</evidence>
<keyword evidence="2 6" id="KW-0732">Signal</keyword>